<gene>
    <name evidence="9" type="ORF">D8I35_11690</name>
</gene>
<evidence type="ECO:0000256" key="8">
    <source>
        <dbReference type="SAM" id="Phobius"/>
    </source>
</evidence>
<keyword evidence="6 8" id="KW-1133">Transmembrane helix</keyword>
<evidence type="ECO:0000313" key="10">
    <source>
        <dbReference type="Proteomes" id="UP000278006"/>
    </source>
</evidence>
<comment type="caution">
    <text evidence="9">The sequence shown here is derived from an EMBL/GenBank/DDBJ whole genome shotgun (WGS) entry which is preliminary data.</text>
</comment>
<evidence type="ECO:0000256" key="3">
    <source>
        <dbReference type="ARBA" id="ARBA00022448"/>
    </source>
</evidence>
<feature type="transmembrane region" description="Helical" evidence="8">
    <location>
        <begin position="164"/>
        <end position="182"/>
    </location>
</feature>
<organism evidence="9 10">
    <name type="scientific">Corticibacter populi</name>
    <dbReference type="NCBI Taxonomy" id="1550736"/>
    <lineage>
        <taxon>Bacteria</taxon>
        <taxon>Pseudomonadati</taxon>
        <taxon>Pseudomonadota</taxon>
        <taxon>Betaproteobacteria</taxon>
        <taxon>Burkholderiales</taxon>
        <taxon>Comamonadaceae</taxon>
        <taxon>Corticibacter</taxon>
    </lineage>
</organism>
<dbReference type="PANTHER" id="PTHR36838:SF4">
    <property type="entry name" value="AUXIN EFFLUX CARRIER FAMILY PROTEIN"/>
    <property type="match status" value="1"/>
</dbReference>
<sequence>MFGYVLPVFLVIAVGVAIKRHPRAPAGLFPALEWFSFYIAFPALLFLRTAQLQLGANAVSTLALVTLLPTALILVVTLAGLRLARRLPNPARSSVIQGATRPSTYYGLAVAALIFPPEIASLVMLALAICLPAVNVIAVIALAWWGDQQVSPQRIARMLAQNPIIVATVAGALWNISGLGLATPLANALEILAGVAMGLGLICVGGGLDFRPEGAHPQAMAWTIALKLMGLPALTWLLCLWLGVHPMVTTAACFYAALPTAPNAYIMARQMGGDARLMAALITLQTLLSMLTLPLWMHWLQFTPASGA</sequence>
<evidence type="ECO:0000256" key="2">
    <source>
        <dbReference type="ARBA" id="ARBA00010145"/>
    </source>
</evidence>
<feature type="transmembrane region" description="Helical" evidence="8">
    <location>
        <begin position="59"/>
        <end position="81"/>
    </location>
</feature>
<keyword evidence="10" id="KW-1185">Reference proteome</keyword>
<proteinExistence type="inferred from homology"/>
<comment type="similarity">
    <text evidence="2">Belongs to the auxin efflux carrier (TC 2.A.69) family.</text>
</comment>
<feature type="transmembrane region" description="Helical" evidence="8">
    <location>
        <begin position="278"/>
        <end position="299"/>
    </location>
</feature>
<reference evidence="9 10" key="1">
    <citation type="submission" date="2018-10" db="EMBL/GenBank/DDBJ databases">
        <title>Draft genome of Cortibacter populi DSM10536.</title>
        <authorList>
            <person name="Bernier A.-M."/>
            <person name="Bernard K."/>
        </authorList>
    </citation>
    <scope>NUCLEOTIDE SEQUENCE [LARGE SCALE GENOMIC DNA]</scope>
    <source>
        <strain evidence="9 10">DSM 105136</strain>
    </source>
</reference>
<dbReference type="OrthoDB" id="9805563at2"/>
<name>A0A3M6QRY7_9BURK</name>
<evidence type="ECO:0000313" key="9">
    <source>
        <dbReference type="EMBL" id="RMX05815.1"/>
    </source>
</evidence>
<evidence type="ECO:0000256" key="7">
    <source>
        <dbReference type="ARBA" id="ARBA00023136"/>
    </source>
</evidence>
<keyword evidence="5 8" id="KW-0812">Transmembrane</keyword>
<evidence type="ECO:0000256" key="4">
    <source>
        <dbReference type="ARBA" id="ARBA00022475"/>
    </source>
</evidence>
<dbReference type="AlphaFoldDB" id="A0A3M6QRY7"/>
<dbReference type="InterPro" id="IPR038770">
    <property type="entry name" value="Na+/solute_symporter_sf"/>
</dbReference>
<dbReference type="PANTHER" id="PTHR36838">
    <property type="entry name" value="AUXIN EFFLUX CARRIER FAMILY PROTEIN"/>
    <property type="match status" value="1"/>
</dbReference>
<keyword evidence="7 8" id="KW-0472">Membrane</keyword>
<dbReference type="GO" id="GO:0005886">
    <property type="term" value="C:plasma membrane"/>
    <property type="evidence" value="ECO:0007669"/>
    <property type="project" value="UniProtKB-SubCell"/>
</dbReference>
<dbReference type="Pfam" id="PF03547">
    <property type="entry name" value="Mem_trans"/>
    <property type="match status" value="1"/>
</dbReference>
<dbReference type="RefSeq" id="WP_122229445.1">
    <property type="nucleotide sequence ID" value="NZ_RDQO01000003.1"/>
</dbReference>
<keyword evidence="3" id="KW-0813">Transport</keyword>
<keyword evidence="4" id="KW-1003">Cell membrane</keyword>
<feature type="transmembrane region" description="Helical" evidence="8">
    <location>
        <begin position="188"/>
        <end position="208"/>
    </location>
</feature>
<feature type="transmembrane region" description="Helical" evidence="8">
    <location>
        <begin position="119"/>
        <end position="144"/>
    </location>
</feature>
<dbReference type="Gene3D" id="1.20.1530.20">
    <property type="match status" value="1"/>
</dbReference>
<feature type="transmembrane region" description="Helical" evidence="8">
    <location>
        <begin position="27"/>
        <end position="47"/>
    </location>
</feature>
<accession>A0A3M6QRY7</accession>
<feature type="transmembrane region" description="Helical" evidence="8">
    <location>
        <begin position="220"/>
        <end position="243"/>
    </location>
</feature>
<protein>
    <submittedName>
        <fullName evidence="9">AEC family transporter</fullName>
    </submittedName>
</protein>
<dbReference type="Proteomes" id="UP000278006">
    <property type="component" value="Unassembled WGS sequence"/>
</dbReference>
<dbReference type="InterPro" id="IPR004776">
    <property type="entry name" value="Mem_transp_PIN-like"/>
</dbReference>
<evidence type="ECO:0000256" key="1">
    <source>
        <dbReference type="ARBA" id="ARBA00004651"/>
    </source>
</evidence>
<dbReference type="EMBL" id="RDQO01000003">
    <property type="protein sequence ID" value="RMX05815.1"/>
    <property type="molecule type" value="Genomic_DNA"/>
</dbReference>
<evidence type="ECO:0000256" key="5">
    <source>
        <dbReference type="ARBA" id="ARBA00022692"/>
    </source>
</evidence>
<comment type="subcellular location">
    <subcellularLocation>
        <location evidence="1">Cell membrane</location>
        <topology evidence="1">Multi-pass membrane protein</topology>
    </subcellularLocation>
</comment>
<dbReference type="GO" id="GO:0055085">
    <property type="term" value="P:transmembrane transport"/>
    <property type="evidence" value="ECO:0007669"/>
    <property type="project" value="InterPro"/>
</dbReference>
<evidence type="ECO:0000256" key="6">
    <source>
        <dbReference type="ARBA" id="ARBA00022989"/>
    </source>
</evidence>